<dbReference type="AlphaFoldDB" id="A0A1F6DDC4"/>
<dbReference type="InterPro" id="IPR025420">
    <property type="entry name" value="DUF4143"/>
</dbReference>
<dbReference type="Pfam" id="PF13635">
    <property type="entry name" value="DUF4143"/>
    <property type="match status" value="1"/>
</dbReference>
<evidence type="ECO:0008006" key="5">
    <source>
        <dbReference type="Google" id="ProtNLM"/>
    </source>
</evidence>
<dbReference type="EMBL" id="MFLA01000020">
    <property type="protein sequence ID" value="OGG59327.1"/>
    <property type="molecule type" value="Genomic_DNA"/>
</dbReference>
<proteinExistence type="predicted"/>
<dbReference type="Pfam" id="PF13173">
    <property type="entry name" value="AAA_14"/>
    <property type="match status" value="1"/>
</dbReference>
<protein>
    <recommendedName>
        <fullName evidence="5">AAA family ATPase</fullName>
    </recommendedName>
</protein>
<feature type="domain" description="DUF4143" evidence="2">
    <location>
        <begin position="170"/>
        <end position="321"/>
    </location>
</feature>
<sequence>MTKIIRRMFELNLPRNRSAFLWGPRKVGKTHWIRHHLPDATVIDLLNTDVYATYASRPATLRDRFRRHTRLVVIDEVQKIPALLDEVQWLIENDNVQFLLTGSSARKLKRGHANLLGGRAWRRTMVPLCYPEIDNVHLEKAMLSGFLPPHYLSPDPQEDLRAYIADYLKEEIAAEALVQNIPSFHEFLRIAAITSSELLNYTNVAREAGVSQHTVRTYFDILEDTYLGMRIAPWKKSQTRRLIQTEKFYLFDVGVANYLAGRHPKIGSADFGKSFEHYILMELKAYQAYRNPDLPIAFFRSASGYEVDFLLGDREVAIEVKGSARVHEGDLHALHALAEDGPLRHRIVVSLETQPRTTEEGIEILPWREFLERLWSGKIVR</sequence>
<organism evidence="3 4">
    <name type="scientific">Candidatus Kaiserbacteria bacterium RIFCSPHIGHO2_01_FULL_56_24</name>
    <dbReference type="NCBI Taxonomy" id="1798487"/>
    <lineage>
        <taxon>Bacteria</taxon>
        <taxon>Candidatus Kaiseribacteriota</taxon>
    </lineage>
</organism>
<dbReference type="PANTHER" id="PTHR43566:SF2">
    <property type="entry name" value="DUF4143 DOMAIN-CONTAINING PROTEIN"/>
    <property type="match status" value="1"/>
</dbReference>
<dbReference type="InterPro" id="IPR041682">
    <property type="entry name" value="AAA_14"/>
</dbReference>
<dbReference type="Proteomes" id="UP000176377">
    <property type="component" value="Unassembled WGS sequence"/>
</dbReference>
<evidence type="ECO:0000313" key="3">
    <source>
        <dbReference type="EMBL" id="OGG59327.1"/>
    </source>
</evidence>
<dbReference type="PANTHER" id="PTHR43566">
    <property type="entry name" value="CONSERVED PROTEIN"/>
    <property type="match status" value="1"/>
</dbReference>
<feature type="domain" description="AAA" evidence="1">
    <location>
        <begin position="17"/>
        <end position="133"/>
    </location>
</feature>
<dbReference type="InterPro" id="IPR027417">
    <property type="entry name" value="P-loop_NTPase"/>
</dbReference>
<evidence type="ECO:0000259" key="1">
    <source>
        <dbReference type="Pfam" id="PF13173"/>
    </source>
</evidence>
<evidence type="ECO:0000259" key="2">
    <source>
        <dbReference type="Pfam" id="PF13635"/>
    </source>
</evidence>
<dbReference type="SUPFAM" id="SSF52540">
    <property type="entry name" value="P-loop containing nucleoside triphosphate hydrolases"/>
    <property type="match status" value="1"/>
</dbReference>
<name>A0A1F6DDC4_9BACT</name>
<comment type="caution">
    <text evidence="3">The sequence shown here is derived from an EMBL/GenBank/DDBJ whole genome shotgun (WGS) entry which is preliminary data.</text>
</comment>
<gene>
    <name evidence="3" type="ORF">A2765_06485</name>
</gene>
<accession>A0A1F6DDC4</accession>
<reference evidence="3 4" key="1">
    <citation type="journal article" date="2016" name="Nat. Commun.">
        <title>Thousands of microbial genomes shed light on interconnected biogeochemical processes in an aquifer system.</title>
        <authorList>
            <person name="Anantharaman K."/>
            <person name="Brown C.T."/>
            <person name="Hug L.A."/>
            <person name="Sharon I."/>
            <person name="Castelle C.J."/>
            <person name="Probst A.J."/>
            <person name="Thomas B.C."/>
            <person name="Singh A."/>
            <person name="Wilkins M.J."/>
            <person name="Karaoz U."/>
            <person name="Brodie E.L."/>
            <person name="Williams K.H."/>
            <person name="Hubbard S.S."/>
            <person name="Banfield J.F."/>
        </authorList>
    </citation>
    <scope>NUCLEOTIDE SEQUENCE [LARGE SCALE GENOMIC DNA]</scope>
</reference>
<evidence type="ECO:0000313" key="4">
    <source>
        <dbReference type="Proteomes" id="UP000176377"/>
    </source>
</evidence>